<evidence type="ECO:0000256" key="17">
    <source>
        <dbReference type="SAM" id="Phobius"/>
    </source>
</evidence>
<evidence type="ECO:0000256" key="11">
    <source>
        <dbReference type="ARBA" id="ARBA00022958"/>
    </source>
</evidence>
<evidence type="ECO:0000256" key="7">
    <source>
        <dbReference type="ARBA" id="ARBA00022692"/>
    </source>
</evidence>
<dbReference type="FunFam" id="1.20.1420.30:FF:000009">
    <property type="entry name" value="sodium/potassium/calcium exchanger 5 isoform X2"/>
    <property type="match status" value="1"/>
</dbReference>
<feature type="chain" id="PRO_5043988561" description="Sodium/calcium exchanger membrane region domain-containing protein" evidence="18">
    <location>
        <begin position="21"/>
        <end position="324"/>
    </location>
</feature>
<evidence type="ECO:0000256" key="10">
    <source>
        <dbReference type="ARBA" id="ARBA00022847"/>
    </source>
</evidence>
<reference evidence="20 21" key="1">
    <citation type="submission" date="2021-06" db="EMBL/GenBank/DDBJ databases">
        <title>Caerostris extrusa draft genome.</title>
        <authorList>
            <person name="Kono N."/>
            <person name="Arakawa K."/>
        </authorList>
    </citation>
    <scope>NUCLEOTIDE SEQUENCE [LARGE SCALE GENOMIC DNA]</scope>
</reference>
<evidence type="ECO:0000256" key="9">
    <source>
        <dbReference type="ARBA" id="ARBA00022837"/>
    </source>
</evidence>
<evidence type="ECO:0000256" key="5">
    <source>
        <dbReference type="ARBA" id="ARBA00022538"/>
    </source>
</evidence>
<organism evidence="20 21">
    <name type="scientific">Caerostris extrusa</name>
    <name type="common">Bark spider</name>
    <name type="synonym">Caerostris bankana</name>
    <dbReference type="NCBI Taxonomy" id="172846"/>
    <lineage>
        <taxon>Eukaryota</taxon>
        <taxon>Metazoa</taxon>
        <taxon>Ecdysozoa</taxon>
        <taxon>Arthropoda</taxon>
        <taxon>Chelicerata</taxon>
        <taxon>Arachnida</taxon>
        <taxon>Araneae</taxon>
        <taxon>Araneomorphae</taxon>
        <taxon>Entelegynae</taxon>
        <taxon>Araneoidea</taxon>
        <taxon>Araneidae</taxon>
        <taxon>Caerostris</taxon>
    </lineage>
</organism>
<feature type="transmembrane region" description="Helical" evidence="17">
    <location>
        <begin position="192"/>
        <end position="214"/>
    </location>
</feature>
<dbReference type="GO" id="GO:0005262">
    <property type="term" value="F:calcium channel activity"/>
    <property type="evidence" value="ECO:0007669"/>
    <property type="project" value="TreeGrafter"/>
</dbReference>
<dbReference type="PANTHER" id="PTHR10846">
    <property type="entry name" value="SODIUM/POTASSIUM/CALCIUM EXCHANGER"/>
    <property type="match status" value="1"/>
</dbReference>
<keyword evidence="21" id="KW-1185">Reference proteome</keyword>
<feature type="domain" description="Sodium/calcium exchanger membrane region" evidence="19">
    <location>
        <begin position="158"/>
        <end position="307"/>
    </location>
</feature>
<gene>
    <name evidence="20" type="primary">Slc24a4</name>
    <name evidence="20" type="ORF">CEXT_228721</name>
</gene>
<dbReference type="AlphaFoldDB" id="A0AAV4NWS7"/>
<protein>
    <recommendedName>
        <fullName evidence="19">Sodium/calcium exchanger membrane region domain-containing protein</fullName>
    </recommendedName>
</protein>
<feature type="transmembrane region" description="Helical" evidence="17">
    <location>
        <begin position="159"/>
        <end position="186"/>
    </location>
</feature>
<evidence type="ECO:0000256" key="3">
    <source>
        <dbReference type="ARBA" id="ARBA00022448"/>
    </source>
</evidence>
<feature type="transmembrane region" description="Helical" evidence="17">
    <location>
        <begin position="226"/>
        <end position="244"/>
    </location>
</feature>
<dbReference type="GO" id="GO:0015293">
    <property type="term" value="F:symporter activity"/>
    <property type="evidence" value="ECO:0007669"/>
    <property type="project" value="UniProtKB-KW"/>
</dbReference>
<dbReference type="Pfam" id="PF01699">
    <property type="entry name" value="Na_Ca_ex"/>
    <property type="match status" value="1"/>
</dbReference>
<feature type="signal peptide" evidence="18">
    <location>
        <begin position="1"/>
        <end position="20"/>
    </location>
</feature>
<name>A0AAV4NWS7_CAEEX</name>
<evidence type="ECO:0000259" key="19">
    <source>
        <dbReference type="Pfam" id="PF01699"/>
    </source>
</evidence>
<sequence>MFVGYLLVLYFNCLVQDVTRKTAKHITIWWQNKKGVSLDLLPRSYVDESSALLVANRLAHRYQSNEDSACPSVSSSLMASSEMTTSGESDTLAKESGQFKAPLLVPEMISQKYIVVKDFDDDTDTLQKLRTTLSPPWSLLFSLTIPKCNDPSRIKWFPLTFFTSIVWLGVLSYMCFWMAAVIGYTLGIPDTVSGLTILAAGTSVPELVSSVIVVRSGLGNMAMCNLLGSNIFDILFCLGVPWLAKTLMNSETKSLVINSSALTYTTLILLTVVIFFYMTLVICKWRLNWKYGIVAFALYASFLVIASMYESNVFGDFNPPTCAS</sequence>
<evidence type="ECO:0000256" key="1">
    <source>
        <dbReference type="ARBA" id="ARBA00004141"/>
    </source>
</evidence>
<dbReference type="GO" id="GO:0006874">
    <property type="term" value="P:intracellular calcium ion homeostasis"/>
    <property type="evidence" value="ECO:0007669"/>
    <property type="project" value="TreeGrafter"/>
</dbReference>
<dbReference type="Gene3D" id="1.20.1420.30">
    <property type="entry name" value="NCX, central ion-binding region"/>
    <property type="match status" value="1"/>
</dbReference>
<comment type="caution">
    <text evidence="20">The sequence shown here is derived from an EMBL/GenBank/DDBJ whole genome shotgun (WGS) entry which is preliminary data.</text>
</comment>
<comment type="subcellular location">
    <subcellularLocation>
        <location evidence="1">Membrane</location>
        <topology evidence="1">Multi-pass membrane protein</topology>
    </subcellularLocation>
</comment>
<dbReference type="GO" id="GO:0008273">
    <property type="term" value="F:calcium, potassium:sodium antiporter activity"/>
    <property type="evidence" value="ECO:0007669"/>
    <property type="project" value="TreeGrafter"/>
</dbReference>
<keyword evidence="10" id="KW-0769">Symport</keyword>
<evidence type="ECO:0000256" key="6">
    <source>
        <dbReference type="ARBA" id="ARBA00022568"/>
    </source>
</evidence>
<evidence type="ECO:0000256" key="14">
    <source>
        <dbReference type="ARBA" id="ARBA00023065"/>
    </source>
</evidence>
<keyword evidence="15 17" id="KW-0472">Membrane</keyword>
<proteinExistence type="inferred from homology"/>
<dbReference type="InterPro" id="IPR044880">
    <property type="entry name" value="NCX_ion-bd_dom_sf"/>
</dbReference>
<evidence type="ECO:0000256" key="2">
    <source>
        <dbReference type="ARBA" id="ARBA00005364"/>
    </source>
</evidence>
<keyword evidence="14" id="KW-0406">Ion transport</keyword>
<dbReference type="InterPro" id="IPR004481">
    <property type="entry name" value="K/Na/Ca-exchanger"/>
</dbReference>
<evidence type="ECO:0000256" key="12">
    <source>
        <dbReference type="ARBA" id="ARBA00022989"/>
    </source>
</evidence>
<dbReference type="Proteomes" id="UP001054945">
    <property type="component" value="Unassembled WGS sequence"/>
</dbReference>
<comment type="similarity">
    <text evidence="2">Belongs to the Ca(2+):cation antiporter (CaCA) (TC 2.A.19) family. SLC24A subfamily.</text>
</comment>
<keyword evidence="9" id="KW-0106">Calcium</keyword>
<keyword evidence="5" id="KW-0633">Potassium transport</keyword>
<evidence type="ECO:0000256" key="8">
    <source>
        <dbReference type="ARBA" id="ARBA00022729"/>
    </source>
</evidence>
<evidence type="ECO:0000256" key="4">
    <source>
        <dbReference type="ARBA" id="ARBA00022449"/>
    </source>
</evidence>
<dbReference type="PANTHER" id="PTHR10846:SF73">
    <property type="entry name" value="SODIUM_CALCIUM EXCHANGER MEMBRANE REGION DOMAIN-CONTAINING PROTEIN"/>
    <property type="match status" value="1"/>
</dbReference>
<keyword evidence="4" id="KW-0050">Antiport</keyword>
<keyword evidence="3" id="KW-0813">Transport</keyword>
<keyword evidence="8 18" id="KW-0732">Signal</keyword>
<evidence type="ECO:0000256" key="16">
    <source>
        <dbReference type="ARBA" id="ARBA00023201"/>
    </source>
</evidence>
<evidence type="ECO:0000256" key="15">
    <source>
        <dbReference type="ARBA" id="ARBA00023136"/>
    </source>
</evidence>
<accession>A0AAV4NWS7</accession>
<evidence type="ECO:0000256" key="13">
    <source>
        <dbReference type="ARBA" id="ARBA00023053"/>
    </source>
</evidence>
<keyword evidence="12 17" id="KW-1133">Transmembrane helix</keyword>
<evidence type="ECO:0000313" key="21">
    <source>
        <dbReference type="Proteomes" id="UP001054945"/>
    </source>
</evidence>
<feature type="transmembrane region" description="Helical" evidence="17">
    <location>
        <begin position="289"/>
        <end position="309"/>
    </location>
</feature>
<evidence type="ECO:0000313" key="20">
    <source>
        <dbReference type="EMBL" id="GIX89188.1"/>
    </source>
</evidence>
<keyword evidence="6" id="KW-0109">Calcium transport</keyword>
<keyword evidence="11" id="KW-0630">Potassium</keyword>
<feature type="transmembrane region" description="Helical" evidence="17">
    <location>
        <begin position="264"/>
        <end position="282"/>
    </location>
</feature>
<dbReference type="GO" id="GO:0005886">
    <property type="term" value="C:plasma membrane"/>
    <property type="evidence" value="ECO:0007669"/>
    <property type="project" value="TreeGrafter"/>
</dbReference>
<evidence type="ECO:0000256" key="18">
    <source>
        <dbReference type="SAM" id="SignalP"/>
    </source>
</evidence>
<keyword evidence="16" id="KW-0739">Sodium transport</keyword>
<keyword evidence="13" id="KW-0915">Sodium</keyword>
<dbReference type="InterPro" id="IPR004837">
    <property type="entry name" value="NaCa_Exmemb"/>
</dbReference>
<keyword evidence="7 17" id="KW-0812">Transmembrane</keyword>
<dbReference type="EMBL" id="BPLR01021401">
    <property type="protein sequence ID" value="GIX89188.1"/>
    <property type="molecule type" value="Genomic_DNA"/>
</dbReference>